<proteinExistence type="inferred from homology"/>
<dbReference type="Pfam" id="PF03927">
    <property type="entry name" value="NapD"/>
    <property type="match status" value="1"/>
</dbReference>
<evidence type="ECO:0000256" key="4">
    <source>
        <dbReference type="HAMAP-Rule" id="MF_02200"/>
    </source>
</evidence>
<dbReference type="HAMAP" id="MF_02200">
    <property type="entry name" value="NapD"/>
    <property type="match status" value="1"/>
</dbReference>
<evidence type="ECO:0000313" key="5">
    <source>
        <dbReference type="EMBL" id="TCN78532.1"/>
    </source>
</evidence>
<keyword evidence="3 4" id="KW-0143">Chaperone</keyword>
<comment type="function">
    <text evidence="4">Chaperone for NapA, the catalytic subunit of the periplasmic nitrate reductase. It binds directly and specifically to the twin-arginine signal peptide of NapA, preventing premature interaction with the Tat translocase and premature export.</text>
</comment>
<protein>
    <recommendedName>
        <fullName evidence="4">Chaperone NapD</fullName>
    </recommendedName>
    <alternativeName>
        <fullName evidence="4">NapA signal peptide-binding chaperone NapD</fullName>
    </alternativeName>
</protein>
<comment type="caution">
    <text evidence="5">The sequence shown here is derived from an EMBL/GenBank/DDBJ whole genome shotgun (WGS) entry which is preliminary data.</text>
</comment>
<dbReference type="PANTHER" id="PTHR38603">
    <property type="entry name" value="CHAPERONE NAPD"/>
    <property type="match status" value="1"/>
</dbReference>
<dbReference type="InterPro" id="IPR005623">
    <property type="entry name" value="Chaperone_NapD_NO3_reduct"/>
</dbReference>
<dbReference type="OrthoDB" id="5770785at2"/>
<evidence type="ECO:0000256" key="3">
    <source>
        <dbReference type="ARBA" id="ARBA00023186"/>
    </source>
</evidence>
<reference evidence="5 6" key="1">
    <citation type="submission" date="2019-03" db="EMBL/GenBank/DDBJ databases">
        <title>Freshwater and sediment microbial communities from various areas in North America, analyzing microbe dynamics in response to fracking.</title>
        <authorList>
            <person name="Lamendella R."/>
        </authorList>
    </citation>
    <scope>NUCLEOTIDE SEQUENCE [LARGE SCALE GENOMIC DNA]</scope>
    <source>
        <strain evidence="5 6">74A</strain>
    </source>
</reference>
<dbReference type="GO" id="GO:0051224">
    <property type="term" value="P:negative regulation of protein transport"/>
    <property type="evidence" value="ECO:0007669"/>
    <property type="project" value="UniProtKB-UniRule"/>
</dbReference>
<evidence type="ECO:0000313" key="6">
    <source>
        <dbReference type="Proteomes" id="UP000294832"/>
    </source>
</evidence>
<dbReference type="GO" id="GO:0005048">
    <property type="term" value="F:signal sequence binding"/>
    <property type="evidence" value="ECO:0007669"/>
    <property type="project" value="UniProtKB-UniRule"/>
</dbReference>
<gene>
    <name evidence="4" type="primary">napD</name>
    <name evidence="5" type="ORF">EDC91_13816</name>
</gene>
<comment type="subcellular location">
    <subcellularLocation>
        <location evidence="1 4">Cytoplasm</location>
    </subcellularLocation>
</comment>
<sequence>MYQPLTQEYHITSLVIHADPGHIGQVSADIWRLSGTEIHASTQEGKLVVTIEADNQQSVLEQVETINRLPGVLSSSLVYHQVETFSHS</sequence>
<evidence type="ECO:0000256" key="1">
    <source>
        <dbReference type="ARBA" id="ARBA00004496"/>
    </source>
</evidence>
<dbReference type="Gene3D" id="3.30.70.920">
    <property type="match status" value="1"/>
</dbReference>
<organism evidence="5 6">
    <name type="scientific">Shewanella fodinae</name>
    <dbReference type="NCBI Taxonomy" id="552357"/>
    <lineage>
        <taxon>Bacteria</taxon>
        <taxon>Pseudomonadati</taxon>
        <taxon>Pseudomonadota</taxon>
        <taxon>Gammaproteobacteria</taxon>
        <taxon>Alteromonadales</taxon>
        <taxon>Shewanellaceae</taxon>
        <taxon>Shewanella</taxon>
    </lineage>
</organism>
<dbReference type="Proteomes" id="UP000294832">
    <property type="component" value="Unassembled WGS sequence"/>
</dbReference>
<dbReference type="RefSeq" id="WP_133040376.1">
    <property type="nucleotide sequence ID" value="NZ_SLWF01000038.1"/>
</dbReference>
<comment type="subunit">
    <text evidence="4">Interacts with the cytoplasmic NapA precursor.</text>
</comment>
<dbReference type="PANTHER" id="PTHR38603:SF1">
    <property type="entry name" value="CHAPERONE NAPD"/>
    <property type="match status" value="1"/>
</dbReference>
<dbReference type="GO" id="GO:0005737">
    <property type="term" value="C:cytoplasm"/>
    <property type="evidence" value="ECO:0007669"/>
    <property type="project" value="UniProtKB-SubCell"/>
</dbReference>
<accession>A0A4R2F6S9</accession>
<keyword evidence="2 4" id="KW-0963">Cytoplasm</keyword>
<dbReference type="AlphaFoldDB" id="A0A4R2F6S9"/>
<keyword evidence="6" id="KW-1185">Reference proteome</keyword>
<evidence type="ECO:0000256" key="2">
    <source>
        <dbReference type="ARBA" id="ARBA00022490"/>
    </source>
</evidence>
<name>A0A4R2F6S9_9GAMM</name>
<dbReference type="EMBL" id="SLWF01000038">
    <property type="protein sequence ID" value="TCN78532.1"/>
    <property type="molecule type" value="Genomic_DNA"/>
</dbReference>
<comment type="similarity">
    <text evidence="4">Belongs to the NapD family.</text>
</comment>